<evidence type="ECO:0000313" key="2">
    <source>
        <dbReference type="Ensembl" id="ENSSMAP00000039110.1"/>
    </source>
</evidence>
<accession>A0A8D3BVQ2</accession>
<sequence>MKAALFDLLSSCACLQCCVQEQTLILKTWGSSNEDEQHVGKRYAESTIASEMSKIVDSMAQRSFIDFLLNQKVKRSRLVAVEEDPDHYNELLKLYEKQRRES</sequence>
<dbReference type="InterPro" id="IPR039078">
    <property type="entry name" value="GIP"/>
</dbReference>
<reference evidence="2" key="2">
    <citation type="submission" date="2025-08" db="UniProtKB">
        <authorList>
            <consortium name="Ensembl"/>
        </authorList>
    </citation>
    <scope>IDENTIFICATION</scope>
</reference>
<dbReference type="GO" id="GO:0009749">
    <property type="term" value="P:response to glucose"/>
    <property type="evidence" value="ECO:0007669"/>
    <property type="project" value="InterPro"/>
</dbReference>
<keyword evidence="1" id="KW-0372">Hormone</keyword>
<dbReference type="GeneTree" id="ENSGT00940000177404"/>
<reference evidence="2" key="1">
    <citation type="submission" date="2023-05" db="EMBL/GenBank/DDBJ databases">
        <title>High-quality long-read genome of Scophthalmus maximus.</title>
        <authorList>
            <person name="Lien S."/>
            <person name="Martinez P."/>
        </authorList>
    </citation>
    <scope>NUCLEOTIDE SEQUENCE [LARGE SCALE GENOMIC DNA]</scope>
</reference>
<proteinExistence type="predicted"/>
<evidence type="ECO:0000313" key="3">
    <source>
        <dbReference type="Proteomes" id="UP000694558"/>
    </source>
</evidence>
<dbReference type="GO" id="GO:0005615">
    <property type="term" value="C:extracellular space"/>
    <property type="evidence" value="ECO:0007669"/>
    <property type="project" value="TreeGrafter"/>
</dbReference>
<dbReference type="GO" id="GO:0042304">
    <property type="term" value="P:regulation of fatty acid biosynthetic process"/>
    <property type="evidence" value="ECO:0007669"/>
    <property type="project" value="InterPro"/>
</dbReference>
<dbReference type="PANTHER" id="PTHR15211">
    <property type="entry name" value="GLUCOSE-DEPENDENT INSULINOTROPIC POLYPEPTIDE"/>
    <property type="match status" value="1"/>
</dbReference>
<organism evidence="2 3">
    <name type="scientific">Scophthalmus maximus</name>
    <name type="common">Turbot</name>
    <name type="synonym">Psetta maxima</name>
    <dbReference type="NCBI Taxonomy" id="52904"/>
    <lineage>
        <taxon>Eukaryota</taxon>
        <taxon>Metazoa</taxon>
        <taxon>Chordata</taxon>
        <taxon>Craniata</taxon>
        <taxon>Vertebrata</taxon>
        <taxon>Euteleostomi</taxon>
        <taxon>Actinopterygii</taxon>
        <taxon>Neopterygii</taxon>
        <taxon>Teleostei</taxon>
        <taxon>Neoteleostei</taxon>
        <taxon>Acanthomorphata</taxon>
        <taxon>Carangaria</taxon>
        <taxon>Pleuronectiformes</taxon>
        <taxon>Pleuronectoidei</taxon>
        <taxon>Scophthalmidae</taxon>
        <taxon>Scophthalmus</taxon>
    </lineage>
</organism>
<dbReference type="Ensembl" id="ENSSMAT00000036102.1">
    <property type="protein sequence ID" value="ENSSMAP00000039110.1"/>
    <property type="gene ID" value="ENSSMAG00000037850.1"/>
</dbReference>
<dbReference type="GO" id="GO:0031769">
    <property type="term" value="F:glucagon receptor binding"/>
    <property type="evidence" value="ECO:0007669"/>
    <property type="project" value="TreeGrafter"/>
</dbReference>
<dbReference type="GO" id="GO:0005179">
    <property type="term" value="F:hormone activity"/>
    <property type="evidence" value="ECO:0007669"/>
    <property type="project" value="UniProtKB-KW"/>
</dbReference>
<dbReference type="Gene3D" id="6.10.250.590">
    <property type="match status" value="1"/>
</dbReference>
<evidence type="ECO:0000256" key="1">
    <source>
        <dbReference type="ARBA" id="ARBA00022702"/>
    </source>
</evidence>
<name>A0A8D3BVQ2_SCOMX</name>
<evidence type="ECO:0008006" key="4">
    <source>
        <dbReference type="Google" id="ProtNLM"/>
    </source>
</evidence>
<protein>
    <recommendedName>
        <fullName evidence="4">Gastric inhibitory polypeptide</fullName>
    </recommendedName>
</protein>
<dbReference type="AlphaFoldDB" id="A0A8D3BVQ2"/>
<dbReference type="PANTHER" id="PTHR15211:SF0">
    <property type="entry name" value="GASTRIC INHIBITORY POLYPEPTIDE"/>
    <property type="match status" value="1"/>
</dbReference>
<dbReference type="Proteomes" id="UP000694558">
    <property type="component" value="Chromosome 18"/>
</dbReference>
<dbReference type="GO" id="GO:0050796">
    <property type="term" value="P:regulation of insulin secretion"/>
    <property type="evidence" value="ECO:0007669"/>
    <property type="project" value="InterPro"/>
</dbReference>
<dbReference type="GO" id="GO:0042594">
    <property type="term" value="P:response to starvation"/>
    <property type="evidence" value="ECO:0007669"/>
    <property type="project" value="TreeGrafter"/>
</dbReference>